<keyword evidence="2" id="KW-0812">Transmembrane</keyword>
<accession>A0A1A9ZHZ5</accession>
<organism evidence="3 4">
    <name type="scientific">Glossina pallidipes</name>
    <name type="common">Tsetse fly</name>
    <dbReference type="NCBI Taxonomy" id="7398"/>
    <lineage>
        <taxon>Eukaryota</taxon>
        <taxon>Metazoa</taxon>
        <taxon>Ecdysozoa</taxon>
        <taxon>Arthropoda</taxon>
        <taxon>Hexapoda</taxon>
        <taxon>Insecta</taxon>
        <taxon>Pterygota</taxon>
        <taxon>Neoptera</taxon>
        <taxon>Endopterygota</taxon>
        <taxon>Diptera</taxon>
        <taxon>Brachycera</taxon>
        <taxon>Muscomorpha</taxon>
        <taxon>Hippoboscoidea</taxon>
        <taxon>Glossinidae</taxon>
        <taxon>Glossina</taxon>
    </lineage>
</organism>
<proteinExistence type="predicted"/>
<dbReference type="AlphaFoldDB" id="A0A1A9ZHZ5"/>
<name>A0A1A9ZHZ5_GLOPL</name>
<feature type="transmembrane region" description="Helical" evidence="2">
    <location>
        <begin position="34"/>
        <end position="59"/>
    </location>
</feature>
<evidence type="ECO:0000256" key="2">
    <source>
        <dbReference type="SAM" id="Phobius"/>
    </source>
</evidence>
<keyword evidence="4" id="KW-1185">Reference proteome</keyword>
<dbReference type="EnsemblMetazoa" id="GPAI015168-RA">
    <property type="protein sequence ID" value="GPAI015168-PA"/>
    <property type="gene ID" value="GPAI015168"/>
</dbReference>
<evidence type="ECO:0000256" key="1">
    <source>
        <dbReference type="SAM" id="MobiDB-lite"/>
    </source>
</evidence>
<dbReference type="VEuPathDB" id="VectorBase:GPAI015168"/>
<keyword evidence="2" id="KW-0472">Membrane</keyword>
<reference evidence="3" key="2">
    <citation type="submission" date="2020-05" db="UniProtKB">
        <authorList>
            <consortium name="EnsemblMetazoa"/>
        </authorList>
    </citation>
    <scope>IDENTIFICATION</scope>
    <source>
        <strain evidence="3">IAEA</strain>
    </source>
</reference>
<keyword evidence="2" id="KW-1133">Transmembrane helix</keyword>
<evidence type="ECO:0000313" key="3">
    <source>
        <dbReference type="EnsemblMetazoa" id="GPAI015168-PA"/>
    </source>
</evidence>
<protein>
    <submittedName>
        <fullName evidence="3">Uncharacterized protein</fullName>
    </submittedName>
</protein>
<sequence length="148" mass="15959">MEIGFTMLGDDWDWGCELNCIVGPDKRSSAAAAAAAAAAATALPLLFALTFVLAAAAALRELSDWCNRLPALDGAPTPLLILLVSFVLKSLPHTSQRWQAFKGSGNSKRLGPLNSEERADDKMPAAEVEFEDRPVGEGDRDERRCCNR</sequence>
<feature type="compositionally biased region" description="Basic and acidic residues" evidence="1">
    <location>
        <begin position="115"/>
        <end position="124"/>
    </location>
</feature>
<feature type="compositionally biased region" description="Basic and acidic residues" evidence="1">
    <location>
        <begin position="131"/>
        <end position="148"/>
    </location>
</feature>
<evidence type="ECO:0000313" key="4">
    <source>
        <dbReference type="Proteomes" id="UP000092445"/>
    </source>
</evidence>
<dbReference type="Proteomes" id="UP000092445">
    <property type="component" value="Unassembled WGS sequence"/>
</dbReference>
<feature type="region of interest" description="Disordered" evidence="1">
    <location>
        <begin position="102"/>
        <end position="148"/>
    </location>
</feature>
<reference evidence="4" key="1">
    <citation type="submission" date="2014-03" db="EMBL/GenBank/DDBJ databases">
        <authorList>
            <person name="Aksoy S."/>
            <person name="Warren W."/>
            <person name="Wilson R.K."/>
        </authorList>
    </citation>
    <scope>NUCLEOTIDE SEQUENCE [LARGE SCALE GENOMIC DNA]</scope>
    <source>
        <strain evidence="4">IAEA</strain>
    </source>
</reference>